<feature type="transmembrane region" description="Helical" evidence="15">
    <location>
        <begin position="71"/>
        <end position="94"/>
    </location>
</feature>
<evidence type="ECO:0000256" key="7">
    <source>
        <dbReference type="ARBA" id="ARBA00022989"/>
    </source>
</evidence>
<feature type="transmembrane region" description="Helical" evidence="15">
    <location>
        <begin position="979"/>
        <end position="1001"/>
    </location>
</feature>
<feature type="transmembrane region" description="Helical" evidence="15">
    <location>
        <begin position="196"/>
        <end position="216"/>
    </location>
</feature>
<evidence type="ECO:0000256" key="6">
    <source>
        <dbReference type="ARBA" id="ARBA00022692"/>
    </source>
</evidence>
<feature type="transmembrane region" description="Helical" evidence="15">
    <location>
        <begin position="375"/>
        <end position="395"/>
    </location>
</feature>
<keyword evidence="5" id="KW-0808">Transferase</keyword>
<evidence type="ECO:0000256" key="15">
    <source>
        <dbReference type="SAM" id="Phobius"/>
    </source>
</evidence>
<evidence type="ECO:0000313" key="17">
    <source>
        <dbReference type="EMBL" id="GIX85014.1"/>
    </source>
</evidence>
<evidence type="ECO:0000313" key="18">
    <source>
        <dbReference type="Proteomes" id="UP001054837"/>
    </source>
</evidence>
<dbReference type="InterPro" id="IPR055120">
    <property type="entry name" value="Chs-1/2_IV_N"/>
</dbReference>
<keyword evidence="4" id="KW-0328">Glycosyltransferase</keyword>
<keyword evidence="10" id="KW-0325">Glycoprotein</keyword>
<dbReference type="Pfam" id="PF03142">
    <property type="entry name" value="Chitin_synth_2"/>
    <property type="match status" value="1"/>
</dbReference>
<feature type="compositionally biased region" description="Basic and acidic residues" evidence="14">
    <location>
        <begin position="1207"/>
        <end position="1217"/>
    </location>
</feature>
<dbReference type="GO" id="GO:0004100">
    <property type="term" value="F:chitin synthase activity"/>
    <property type="evidence" value="ECO:0007669"/>
    <property type="project" value="UniProtKB-EC"/>
</dbReference>
<evidence type="ECO:0000256" key="11">
    <source>
        <dbReference type="ARBA" id="ARBA00046329"/>
    </source>
</evidence>
<evidence type="ECO:0000256" key="10">
    <source>
        <dbReference type="ARBA" id="ARBA00023180"/>
    </source>
</evidence>
<keyword evidence="9 15" id="KW-0472">Membrane</keyword>
<dbReference type="FunFam" id="3.90.550.10:FF:000139">
    <property type="entry name" value="Chitin synthase 8"/>
    <property type="match status" value="1"/>
</dbReference>
<keyword evidence="18" id="KW-1185">Reference proteome</keyword>
<feature type="transmembrane region" description="Helical" evidence="15">
    <location>
        <begin position="1013"/>
        <end position="1029"/>
    </location>
</feature>
<feature type="coiled-coil region" evidence="13">
    <location>
        <begin position="1071"/>
        <end position="1098"/>
    </location>
</feature>
<gene>
    <name evidence="17" type="primary">chs-2</name>
    <name evidence="17" type="ORF">CDAR_595492</name>
</gene>
<proteinExistence type="inferred from homology"/>
<feature type="transmembrane region" description="Helical" evidence="15">
    <location>
        <begin position="297"/>
        <end position="319"/>
    </location>
</feature>
<organism evidence="17 18">
    <name type="scientific">Caerostris darwini</name>
    <dbReference type="NCBI Taxonomy" id="1538125"/>
    <lineage>
        <taxon>Eukaryota</taxon>
        <taxon>Metazoa</taxon>
        <taxon>Ecdysozoa</taxon>
        <taxon>Arthropoda</taxon>
        <taxon>Chelicerata</taxon>
        <taxon>Arachnida</taxon>
        <taxon>Araneae</taxon>
        <taxon>Araneomorphae</taxon>
        <taxon>Entelegynae</taxon>
        <taxon>Araneoidea</taxon>
        <taxon>Araneidae</taxon>
        <taxon>Caerostris</taxon>
    </lineage>
</organism>
<dbReference type="GO" id="GO:0005886">
    <property type="term" value="C:plasma membrane"/>
    <property type="evidence" value="ECO:0007669"/>
    <property type="project" value="UniProtKB-SubCell"/>
</dbReference>
<dbReference type="PANTHER" id="PTHR22914">
    <property type="entry name" value="CHITIN SYNTHASE"/>
    <property type="match status" value="1"/>
</dbReference>
<dbReference type="GO" id="GO:0006031">
    <property type="term" value="P:chitin biosynthetic process"/>
    <property type="evidence" value="ECO:0007669"/>
    <property type="project" value="TreeGrafter"/>
</dbReference>
<protein>
    <recommendedName>
        <fullName evidence="2">chitin synthase</fullName>
        <ecNumber evidence="2">2.4.1.16</ecNumber>
    </recommendedName>
</protein>
<evidence type="ECO:0000256" key="12">
    <source>
        <dbReference type="ARBA" id="ARBA00048014"/>
    </source>
</evidence>
<feature type="compositionally biased region" description="Basic and acidic residues" evidence="14">
    <location>
        <begin position="22"/>
        <end position="34"/>
    </location>
</feature>
<feature type="region of interest" description="Disordered" evidence="14">
    <location>
        <begin position="1552"/>
        <end position="1591"/>
    </location>
</feature>
<name>A0AAV4NJM9_9ARAC</name>
<feature type="transmembrane region" description="Helical" evidence="15">
    <location>
        <begin position="1041"/>
        <end position="1060"/>
    </location>
</feature>
<feature type="transmembrane region" description="Helical" evidence="15">
    <location>
        <begin position="1340"/>
        <end position="1361"/>
    </location>
</feature>
<feature type="transmembrane region" description="Helical" evidence="15">
    <location>
        <begin position="955"/>
        <end position="973"/>
    </location>
</feature>
<feature type="transmembrane region" description="Helical" evidence="15">
    <location>
        <begin position="165"/>
        <end position="190"/>
    </location>
</feature>
<evidence type="ECO:0000256" key="14">
    <source>
        <dbReference type="SAM" id="MobiDB-lite"/>
    </source>
</evidence>
<dbReference type="InterPro" id="IPR029044">
    <property type="entry name" value="Nucleotide-diphossugar_trans"/>
</dbReference>
<keyword evidence="6 15" id="KW-0812">Transmembrane</keyword>
<evidence type="ECO:0000256" key="8">
    <source>
        <dbReference type="ARBA" id="ARBA00023054"/>
    </source>
</evidence>
<feature type="domain" description="Chitin synthase chs-1/2 N-terminal putative transporter" evidence="16">
    <location>
        <begin position="65"/>
        <end position="331"/>
    </location>
</feature>
<evidence type="ECO:0000256" key="9">
    <source>
        <dbReference type="ARBA" id="ARBA00023136"/>
    </source>
</evidence>
<evidence type="ECO:0000256" key="2">
    <source>
        <dbReference type="ARBA" id="ARBA00012543"/>
    </source>
</evidence>
<keyword evidence="3" id="KW-1003">Cell membrane</keyword>
<dbReference type="InterPro" id="IPR004835">
    <property type="entry name" value="Chitin_synth"/>
</dbReference>
<comment type="subcellular location">
    <subcellularLocation>
        <location evidence="1">Cell membrane</location>
        <topology evidence="1">Multi-pass membrane protein</topology>
    </subcellularLocation>
</comment>
<feature type="compositionally biased region" description="Acidic residues" evidence="14">
    <location>
        <begin position="11"/>
        <end position="21"/>
    </location>
</feature>
<accession>A0AAV4NJM9</accession>
<dbReference type="CDD" id="cd04190">
    <property type="entry name" value="Chitin_synth_C"/>
    <property type="match status" value="1"/>
</dbReference>
<comment type="similarity">
    <text evidence="11">Belongs to the chitin synthase family. Class IV subfamily.</text>
</comment>
<evidence type="ECO:0000256" key="13">
    <source>
        <dbReference type="SAM" id="Coils"/>
    </source>
</evidence>
<keyword evidence="7 15" id="KW-1133">Transmembrane helix</keyword>
<comment type="catalytic activity">
    <reaction evidence="12">
        <text>[(1-&gt;4)-N-acetyl-beta-D-glucosaminyl](n) + UDP-N-acetyl-alpha-D-glucosamine = [(1-&gt;4)-N-acetyl-beta-D-glucosaminyl](n+1) + UDP + H(+)</text>
        <dbReference type="Rhea" id="RHEA:16637"/>
        <dbReference type="Rhea" id="RHEA-COMP:9593"/>
        <dbReference type="Rhea" id="RHEA-COMP:9595"/>
        <dbReference type="ChEBI" id="CHEBI:15378"/>
        <dbReference type="ChEBI" id="CHEBI:17029"/>
        <dbReference type="ChEBI" id="CHEBI:57705"/>
        <dbReference type="ChEBI" id="CHEBI:58223"/>
        <dbReference type="EC" id="2.4.1.16"/>
    </reaction>
</comment>
<keyword evidence="8 13" id="KW-0175">Coiled coil</keyword>
<reference evidence="17 18" key="1">
    <citation type="submission" date="2021-06" db="EMBL/GenBank/DDBJ databases">
        <title>Caerostris darwini draft genome.</title>
        <authorList>
            <person name="Kono N."/>
            <person name="Arakawa K."/>
        </authorList>
    </citation>
    <scope>NUCLEOTIDE SEQUENCE [LARGE SCALE GENOMIC DNA]</scope>
</reference>
<evidence type="ECO:0000256" key="3">
    <source>
        <dbReference type="ARBA" id="ARBA00022475"/>
    </source>
</evidence>
<comment type="caution">
    <text evidence="17">The sequence shown here is derived from an EMBL/GenBank/DDBJ whole genome shotgun (WGS) entry which is preliminary data.</text>
</comment>
<dbReference type="EMBL" id="BPLQ01001755">
    <property type="protein sequence ID" value="GIX85014.1"/>
    <property type="molecule type" value="Genomic_DNA"/>
</dbReference>
<feature type="transmembrane region" description="Helical" evidence="15">
    <location>
        <begin position="407"/>
        <end position="427"/>
    </location>
</feature>
<evidence type="ECO:0000259" key="16">
    <source>
        <dbReference type="Pfam" id="PF23000"/>
    </source>
</evidence>
<evidence type="ECO:0000256" key="1">
    <source>
        <dbReference type="ARBA" id="ARBA00004651"/>
    </source>
</evidence>
<dbReference type="SUPFAM" id="SSF53448">
    <property type="entry name" value="Nucleotide-diphospho-sugar transferases"/>
    <property type="match status" value="1"/>
</dbReference>
<feature type="region of interest" description="Disordered" evidence="14">
    <location>
        <begin position="1174"/>
        <end position="1217"/>
    </location>
</feature>
<feature type="transmembrane region" description="Helical" evidence="15">
    <location>
        <begin position="1282"/>
        <end position="1302"/>
    </location>
</feature>
<dbReference type="Proteomes" id="UP001054837">
    <property type="component" value="Unassembled WGS sequence"/>
</dbReference>
<dbReference type="EC" id="2.4.1.16" evidence="2"/>
<dbReference type="Pfam" id="PF23000">
    <property type="entry name" value="ChitinSynthase_IV_N"/>
    <property type="match status" value="1"/>
</dbReference>
<sequence length="1591" mass="182218">MAPVNRNDLQLSDEDSEDENDEKTPLVENPYDKSRKEDLKGWDVFIVTPPEEADETATSKLIDITLKLMKIFVYFITFCVVIMSAVIAKGSFLFMTSHMRESKTIPVCRRGLGLERDKDYEVILPTIQRVAWIWGVFFVLVIPECFTLFRSFRICVFKSYKRPKLLSFISVFIAETLSTVGLCLLVFIVLPDLDVIKAAMLTNCVCFVPAVMSLLARNSEEAKRPLKVIFDMMAIIFQGSALAVWPVTESGPNIWCIPLSVILVSFRWWENYLDKKSPIPFIRRLSIVKEDLRKSRYFTYVFMSIYKMILILCAMFGFLHMTMENATLIFKGFALSFRSHPISVQQIRRTVLLANMPDVPTASPLDEQVFISSTAMAPIHVALIQISAALVCYVFAKFACKICIQGFSFAFPISLTIPVSISMLIAACGIRTEDECFFESFMPKYLFWTCPQGNFLQEFVSDKFAWIWLLWLLSQTWIAVHIWTPKCERLASTEKLFVNPMYCGALIDQSLAMNRRRDDEGEIKSEDLDLENKDDNDISQYYETISIRSEASSSPSGKSVPVKGSDHITRIYACATMWHETAEEMLQMLKSVLRMDEDQCARRNAQKYLRIVDPDYYEFEVHIFFDDAFELCDGDDEEMEVNRFVKQLVQIMDVAASNVHQCNIRLKPPKKIPTPYGGKLIWSMPGKNKLIAHLKDKMKIRHRKRWSQVMYMYYLLGHRLMELPLDVNRKATMAENTFVLALDGDINFRPHAVQLLVDLMKKNRNLGAACGRIHPVGSGPMVWYQKFEYAIGHWLQKATEHMIGCVLCSPGCFSLFRAKSLMDDNVMKRYTTTSDEARHYVQYDQGEDRWLCTLLLQRGYRVEYSAASDAYTQCPEGFGEFYTQRRRWAPSTMANIMDLLGDYKATIAINDNISFPYIIYQGMLMVGTVLGPGTIFLMLVGAMVAAFKISNWYSFYYNIIPILIFMCVCFIFKNDIQILVAQVMSAAYALFMMAVLVGTSIQLSEDGIGSPSAIFLIALSGSFFIAAVLHPQEFWCVVPGLLYFLSIPSMYLLLIIYSLINLNVVTWGTREVQTKKTKKELEEEKKEQEELLKKKKNPDLLSFLGLGNGDNEEGSITLSLANLFTCKFFTYPKSNEDKVHLLQISEQLDQVNKKISGLERSLELSRVVPPFRNRKTSVGGRGSVKSEGGLNAVNENDNDEEFNSDSDGGHSEGLEPKQERDDLINPYWIEDKALRKCEVEYLSPAEMQFWKDLIEKYLFPLDSNKEQQARVAAELKELRNKVVFGFFMFNALFILIVFLMQLNKDLLHWDWPLGVKTNITYIPETSEVRIDKEFLQLEPIGLVFAVFFALILVIQFTAMLFHRFGTLSHIMASIELGCWNQKVEDISDDAFIDRNAVQIAKQLQRLRGIDDDEKSEDSTYGDRLARRKTIQNLEKRKNQGHRIGTLDVAFRKRFMNINAQESELKVAGKCPTTPVLSGLHLLGRNRETLRALEVRRNHILGNGGPKMETLGAKNDYVLRNGGRPRTIESRRIDELFHGRPNGNGNVNMAMSDESDVESARGNLRMEPFESRNSIPSYREETETARRRQSHI</sequence>
<dbReference type="Gene3D" id="3.90.550.10">
    <property type="entry name" value="Spore Coat Polysaccharide Biosynthesis Protein SpsA, Chain A"/>
    <property type="match status" value="1"/>
</dbReference>
<feature type="region of interest" description="Disordered" evidence="14">
    <location>
        <begin position="1"/>
        <end position="34"/>
    </location>
</feature>
<feature type="transmembrane region" description="Helical" evidence="15">
    <location>
        <begin position="918"/>
        <end position="943"/>
    </location>
</feature>
<evidence type="ECO:0000256" key="4">
    <source>
        <dbReference type="ARBA" id="ARBA00022676"/>
    </source>
</evidence>
<evidence type="ECO:0000256" key="5">
    <source>
        <dbReference type="ARBA" id="ARBA00022679"/>
    </source>
</evidence>
<feature type="transmembrane region" description="Helical" evidence="15">
    <location>
        <begin position="131"/>
        <end position="153"/>
    </location>
</feature>
<dbReference type="PANTHER" id="PTHR22914:SF42">
    <property type="entry name" value="CHITIN SYNTHASE"/>
    <property type="match status" value="1"/>
</dbReference>